<dbReference type="CDD" id="cd02440">
    <property type="entry name" value="AdoMet_MTases"/>
    <property type="match status" value="1"/>
</dbReference>
<accession>A0A8J3CUP3</accession>
<dbReference type="RefSeq" id="WP_189578261.1">
    <property type="nucleotide sequence ID" value="NZ_BMYF01000001.1"/>
</dbReference>
<proteinExistence type="predicted"/>
<dbReference type="Pfam" id="PF13489">
    <property type="entry name" value="Methyltransf_23"/>
    <property type="match status" value="1"/>
</dbReference>
<sequence length="245" mass="28456">MNYIHSENIHNTSSANLIIPIVNQIINPDSVLDIGCGIGTWLSVFKEYGVNEVLGVDGDYVSKSLLSKYLSEEEFISHDLNIPLNLNRKFDLALCLEVAEHISEKSSEVLVKTLINHSDIILFSAAIPGQGGQHHVNEKWPEYWQKLFLIQDFYFYDIIRPQVWNDERIEFWYKQNIFLVVRKGVYVKEFNLSSPLSIVHPDLLFFKNNELLKAHEKLGNIFSGNESLKFYFSLLKKRFFKIIKN</sequence>
<reference evidence="1" key="2">
    <citation type="submission" date="2020-09" db="EMBL/GenBank/DDBJ databases">
        <authorList>
            <person name="Sun Q."/>
            <person name="Kim S."/>
        </authorList>
    </citation>
    <scope>NUCLEOTIDE SEQUENCE</scope>
    <source>
        <strain evidence="1">KCTC 23224</strain>
    </source>
</reference>
<dbReference type="SUPFAM" id="SSF53335">
    <property type="entry name" value="S-adenosyl-L-methionine-dependent methyltransferases"/>
    <property type="match status" value="1"/>
</dbReference>
<name>A0A8J3CUP3_9BACT</name>
<evidence type="ECO:0008006" key="3">
    <source>
        <dbReference type="Google" id="ProtNLM"/>
    </source>
</evidence>
<dbReference type="Gene3D" id="3.40.50.150">
    <property type="entry name" value="Vaccinia Virus protein VP39"/>
    <property type="match status" value="1"/>
</dbReference>
<reference evidence="1" key="1">
    <citation type="journal article" date="2014" name="Int. J. Syst. Evol. Microbiol.">
        <title>Complete genome sequence of Corynebacterium casei LMG S-19264T (=DSM 44701T), isolated from a smear-ripened cheese.</title>
        <authorList>
            <consortium name="US DOE Joint Genome Institute (JGI-PGF)"/>
            <person name="Walter F."/>
            <person name="Albersmeier A."/>
            <person name="Kalinowski J."/>
            <person name="Ruckert C."/>
        </authorList>
    </citation>
    <scope>NUCLEOTIDE SEQUENCE</scope>
    <source>
        <strain evidence="1">KCTC 23224</strain>
    </source>
</reference>
<protein>
    <recommendedName>
        <fullName evidence="3">Methyltransferase domain-containing protein</fullName>
    </recommendedName>
</protein>
<evidence type="ECO:0000313" key="1">
    <source>
        <dbReference type="EMBL" id="GHB23839.1"/>
    </source>
</evidence>
<keyword evidence="2" id="KW-1185">Reference proteome</keyword>
<dbReference type="AlphaFoldDB" id="A0A8J3CUP3"/>
<organism evidence="1 2">
    <name type="scientific">Mongoliitalea lutea</name>
    <dbReference type="NCBI Taxonomy" id="849756"/>
    <lineage>
        <taxon>Bacteria</taxon>
        <taxon>Pseudomonadati</taxon>
        <taxon>Bacteroidota</taxon>
        <taxon>Cytophagia</taxon>
        <taxon>Cytophagales</taxon>
        <taxon>Cyclobacteriaceae</taxon>
        <taxon>Mongoliitalea</taxon>
    </lineage>
</organism>
<comment type="caution">
    <text evidence="1">The sequence shown here is derived from an EMBL/GenBank/DDBJ whole genome shotgun (WGS) entry which is preliminary data.</text>
</comment>
<dbReference type="InterPro" id="IPR029063">
    <property type="entry name" value="SAM-dependent_MTases_sf"/>
</dbReference>
<evidence type="ECO:0000313" key="2">
    <source>
        <dbReference type="Proteomes" id="UP000642809"/>
    </source>
</evidence>
<dbReference type="Proteomes" id="UP000642809">
    <property type="component" value="Unassembled WGS sequence"/>
</dbReference>
<dbReference type="EMBL" id="BMYF01000001">
    <property type="protein sequence ID" value="GHB23839.1"/>
    <property type="molecule type" value="Genomic_DNA"/>
</dbReference>
<gene>
    <name evidence="1" type="ORF">GCM10008106_00560</name>
</gene>